<dbReference type="EMBL" id="AAAGSE010000081">
    <property type="protein sequence ID" value="EAC0790390.1"/>
    <property type="molecule type" value="Genomic_DNA"/>
</dbReference>
<comment type="caution">
    <text evidence="1">The sequence shown here is derived from an EMBL/GenBank/DDBJ whole genome shotgun (WGS) entry which is preliminary data.</text>
</comment>
<dbReference type="Proteomes" id="UP000839631">
    <property type="component" value="Unassembled WGS sequence"/>
</dbReference>
<dbReference type="AlphaFoldDB" id="A0A3Z6QTT1"/>
<evidence type="ECO:0000313" key="1">
    <source>
        <dbReference type="EMBL" id="EAC0790390.1"/>
    </source>
</evidence>
<name>A0A3Z6QTT1_SALEB</name>
<gene>
    <name evidence="1" type="ORF">D6K54_27430</name>
</gene>
<reference evidence="1" key="1">
    <citation type="submission" date="2018-09" db="EMBL/GenBank/DDBJ databases">
        <authorList>
            <person name="Ashton P.M."/>
            <person name="Dallman T."/>
            <person name="Nair S."/>
            <person name="De Pinna E."/>
            <person name="Peters T."/>
            <person name="Grant K."/>
        </authorList>
    </citation>
    <scope>NUCLEOTIDE SEQUENCE [LARGE SCALE GENOMIC DNA]</scope>
    <source>
        <strain evidence="1">412099</strain>
    </source>
</reference>
<proteinExistence type="predicted"/>
<protein>
    <submittedName>
        <fullName evidence="1">Uncharacterized protein</fullName>
    </submittedName>
</protein>
<organism evidence="1">
    <name type="scientific">Salmonella enterica subsp. enterica serovar Java</name>
    <dbReference type="NCBI Taxonomy" id="224729"/>
    <lineage>
        <taxon>Bacteria</taxon>
        <taxon>Pseudomonadati</taxon>
        <taxon>Pseudomonadota</taxon>
        <taxon>Gammaproteobacteria</taxon>
        <taxon>Enterobacterales</taxon>
        <taxon>Enterobacteriaceae</taxon>
        <taxon>Salmonella</taxon>
    </lineage>
</organism>
<sequence>MASIILLRIDNMSFEQMRIIEHRLKTGLRVLMRNAQKKIRINKRPGLNEVSEPFKEIQYSQSMRGEL</sequence>
<accession>A0A3Z6QTT1</accession>